<proteinExistence type="predicted"/>
<dbReference type="Proteomes" id="UP001396334">
    <property type="component" value="Unassembled WGS sequence"/>
</dbReference>
<comment type="caution">
    <text evidence="1">The sequence shown here is derived from an EMBL/GenBank/DDBJ whole genome shotgun (WGS) entry which is preliminary data.</text>
</comment>
<gene>
    <name evidence="1" type="ORF">V6N11_038026</name>
</gene>
<keyword evidence="2" id="KW-1185">Reference proteome</keyword>
<organism evidence="1 2">
    <name type="scientific">Hibiscus sabdariffa</name>
    <name type="common">roselle</name>
    <dbReference type="NCBI Taxonomy" id="183260"/>
    <lineage>
        <taxon>Eukaryota</taxon>
        <taxon>Viridiplantae</taxon>
        <taxon>Streptophyta</taxon>
        <taxon>Embryophyta</taxon>
        <taxon>Tracheophyta</taxon>
        <taxon>Spermatophyta</taxon>
        <taxon>Magnoliopsida</taxon>
        <taxon>eudicotyledons</taxon>
        <taxon>Gunneridae</taxon>
        <taxon>Pentapetalae</taxon>
        <taxon>rosids</taxon>
        <taxon>malvids</taxon>
        <taxon>Malvales</taxon>
        <taxon>Malvaceae</taxon>
        <taxon>Malvoideae</taxon>
        <taxon>Hibiscus</taxon>
    </lineage>
</organism>
<dbReference type="EMBL" id="JBBPBN010002140">
    <property type="protein sequence ID" value="KAK8476616.1"/>
    <property type="molecule type" value="Genomic_DNA"/>
</dbReference>
<name>A0ABR1Z9E2_9ROSI</name>
<sequence length="284" mass="31881">MSSMGEDPIWDQFRQDVLLLFERYLGTLPQSDFSKNETAQERCNEQNQVLLLTFNAMTEVQVFDKMSNDEIMTVIKEESIENLETKTSIVSNKNYKEPIEVGVSLCVAEDLNEESPASFMAPFVTQPSGTEPTTDSMVVRFFLHDIFQKVGLSSDMGHPSLNSQLVRDIGVDTANQVENDTPTDNYKETYPHVQGEDVLFTVVMDNANNECNESVVKGKATSIASGNYNDQFQVDQLTKQSSILNFIWVVTTDPIGGNSMDIVKLHMQPEEVIDSTLHLAIIFE</sequence>
<evidence type="ECO:0000313" key="2">
    <source>
        <dbReference type="Proteomes" id="UP001396334"/>
    </source>
</evidence>
<protein>
    <submittedName>
        <fullName evidence="1">Uncharacterized protein</fullName>
    </submittedName>
</protein>
<reference evidence="1 2" key="1">
    <citation type="journal article" date="2024" name="G3 (Bethesda)">
        <title>Genome assembly of Hibiscus sabdariffa L. provides insights into metabolisms of medicinal natural products.</title>
        <authorList>
            <person name="Kim T."/>
        </authorList>
    </citation>
    <scope>NUCLEOTIDE SEQUENCE [LARGE SCALE GENOMIC DNA]</scope>
    <source>
        <strain evidence="1">TK-2024</strain>
        <tissue evidence="1">Old leaves</tissue>
    </source>
</reference>
<accession>A0ABR1Z9E2</accession>
<evidence type="ECO:0000313" key="1">
    <source>
        <dbReference type="EMBL" id="KAK8476616.1"/>
    </source>
</evidence>